<comment type="similarity">
    <text evidence="2">Belongs to the cytochrome P450 family.</text>
</comment>
<evidence type="ECO:0000256" key="2">
    <source>
        <dbReference type="ARBA" id="ARBA00010617"/>
    </source>
</evidence>
<dbReference type="GO" id="GO:0020037">
    <property type="term" value="F:heme binding"/>
    <property type="evidence" value="ECO:0007669"/>
    <property type="project" value="InterPro"/>
</dbReference>
<evidence type="ECO:0000313" key="8">
    <source>
        <dbReference type="EMBL" id="KAK4178915.1"/>
    </source>
</evidence>
<dbReference type="GO" id="GO:0004497">
    <property type="term" value="F:monooxygenase activity"/>
    <property type="evidence" value="ECO:0007669"/>
    <property type="project" value="UniProtKB-KW"/>
</dbReference>
<evidence type="ECO:0000256" key="5">
    <source>
        <dbReference type="ARBA" id="ARBA00023004"/>
    </source>
</evidence>
<protein>
    <submittedName>
        <fullName evidence="8">Cytochrome P450</fullName>
    </submittedName>
</protein>
<sequence length="222" mass="25170">MFIEEDSKSHILEHFFFPWLDFLLGKNFVVRIGPPNLSKVANIAMTSLTSRMQGQDKNYNDKVPDYSQHFIESKSTHPVIVHDGTVLGYLLIRCAGLDKSKAFPYSQARQLPYLKAVVREALRFHPAVAMPFERYVPVEGITLPNGYFVSGGAAVGISSFISNRNKGEYKKKMQKWNGCDLSFGAGSSICLGRYFALVETYKVVATIWNRYEVELEDKEGRR</sequence>
<dbReference type="InterPro" id="IPR001128">
    <property type="entry name" value="Cyt_P450"/>
</dbReference>
<dbReference type="Proteomes" id="UP001302321">
    <property type="component" value="Unassembled WGS sequence"/>
</dbReference>
<evidence type="ECO:0000256" key="7">
    <source>
        <dbReference type="PIRSR" id="PIRSR602403-1"/>
    </source>
</evidence>
<evidence type="ECO:0000313" key="9">
    <source>
        <dbReference type="Proteomes" id="UP001302321"/>
    </source>
</evidence>
<proteinExistence type="inferred from homology"/>
<evidence type="ECO:0000256" key="3">
    <source>
        <dbReference type="ARBA" id="ARBA00022617"/>
    </source>
</evidence>
<reference evidence="8" key="2">
    <citation type="submission" date="2023-05" db="EMBL/GenBank/DDBJ databases">
        <authorList>
            <consortium name="Lawrence Berkeley National Laboratory"/>
            <person name="Steindorff A."/>
            <person name="Hensen N."/>
            <person name="Bonometti L."/>
            <person name="Westerberg I."/>
            <person name="Brannstrom I.O."/>
            <person name="Guillou S."/>
            <person name="Cros-Aarteil S."/>
            <person name="Calhoun S."/>
            <person name="Haridas S."/>
            <person name="Kuo A."/>
            <person name="Mondo S."/>
            <person name="Pangilinan J."/>
            <person name="Riley R."/>
            <person name="Labutti K."/>
            <person name="Andreopoulos B."/>
            <person name="Lipzen A."/>
            <person name="Chen C."/>
            <person name="Yanf M."/>
            <person name="Daum C."/>
            <person name="Ng V."/>
            <person name="Clum A."/>
            <person name="Ohm R."/>
            <person name="Martin F."/>
            <person name="Silar P."/>
            <person name="Natvig D."/>
            <person name="Lalanne C."/>
            <person name="Gautier V."/>
            <person name="Ament-Velasquez S.L."/>
            <person name="Kruys A."/>
            <person name="Hutchinson M.I."/>
            <person name="Powell A.J."/>
            <person name="Barry K."/>
            <person name="Miller A.N."/>
            <person name="Grigoriev I.V."/>
            <person name="Debuchy R."/>
            <person name="Gladieux P."/>
            <person name="Thoren M.H."/>
            <person name="Johannesson H."/>
        </authorList>
    </citation>
    <scope>NUCLEOTIDE SEQUENCE</scope>
    <source>
        <strain evidence="8">CBS 892.96</strain>
    </source>
</reference>
<evidence type="ECO:0000256" key="6">
    <source>
        <dbReference type="ARBA" id="ARBA00023033"/>
    </source>
</evidence>
<dbReference type="SUPFAM" id="SSF48264">
    <property type="entry name" value="Cytochrome P450"/>
    <property type="match status" value="1"/>
</dbReference>
<dbReference type="Pfam" id="PF00067">
    <property type="entry name" value="p450"/>
    <property type="match status" value="1"/>
</dbReference>
<name>A0AAN7AAB7_9PEZI</name>
<dbReference type="PANTHER" id="PTHR24305">
    <property type="entry name" value="CYTOCHROME P450"/>
    <property type="match status" value="1"/>
</dbReference>
<dbReference type="Gene3D" id="1.10.630.10">
    <property type="entry name" value="Cytochrome P450"/>
    <property type="match status" value="1"/>
</dbReference>
<keyword evidence="4 7" id="KW-0479">Metal-binding</keyword>
<dbReference type="InterPro" id="IPR002403">
    <property type="entry name" value="Cyt_P450_E_grp-IV"/>
</dbReference>
<keyword evidence="5 7" id="KW-0408">Iron</keyword>
<dbReference type="PANTHER" id="PTHR24305:SF232">
    <property type="entry name" value="P450, PUTATIVE (EUROFUNG)-RELATED"/>
    <property type="match status" value="1"/>
</dbReference>
<gene>
    <name evidence="8" type="ORF">QBC36DRAFT_365728</name>
</gene>
<evidence type="ECO:0000256" key="1">
    <source>
        <dbReference type="ARBA" id="ARBA00001971"/>
    </source>
</evidence>
<organism evidence="8 9">
    <name type="scientific">Triangularia setosa</name>
    <dbReference type="NCBI Taxonomy" id="2587417"/>
    <lineage>
        <taxon>Eukaryota</taxon>
        <taxon>Fungi</taxon>
        <taxon>Dikarya</taxon>
        <taxon>Ascomycota</taxon>
        <taxon>Pezizomycotina</taxon>
        <taxon>Sordariomycetes</taxon>
        <taxon>Sordariomycetidae</taxon>
        <taxon>Sordariales</taxon>
        <taxon>Podosporaceae</taxon>
        <taxon>Triangularia</taxon>
    </lineage>
</organism>
<dbReference type="InterPro" id="IPR050121">
    <property type="entry name" value="Cytochrome_P450_monoxygenase"/>
</dbReference>
<evidence type="ECO:0000256" key="4">
    <source>
        <dbReference type="ARBA" id="ARBA00022723"/>
    </source>
</evidence>
<reference evidence="8" key="1">
    <citation type="journal article" date="2023" name="Mol. Phylogenet. Evol.">
        <title>Genome-scale phylogeny and comparative genomics of the fungal order Sordariales.</title>
        <authorList>
            <person name="Hensen N."/>
            <person name="Bonometti L."/>
            <person name="Westerberg I."/>
            <person name="Brannstrom I.O."/>
            <person name="Guillou S."/>
            <person name="Cros-Aarteil S."/>
            <person name="Calhoun S."/>
            <person name="Haridas S."/>
            <person name="Kuo A."/>
            <person name="Mondo S."/>
            <person name="Pangilinan J."/>
            <person name="Riley R."/>
            <person name="LaButti K."/>
            <person name="Andreopoulos B."/>
            <person name="Lipzen A."/>
            <person name="Chen C."/>
            <person name="Yan M."/>
            <person name="Daum C."/>
            <person name="Ng V."/>
            <person name="Clum A."/>
            <person name="Steindorff A."/>
            <person name="Ohm R.A."/>
            <person name="Martin F."/>
            <person name="Silar P."/>
            <person name="Natvig D.O."/>
            <person name="Lalanne C."/>
            <person name="Gautier V."/>
            <person name="Ament-Velasquez S.L."/>
            <person name="Kruys A."/>
            <person name="Hutchinson M.I."/>
            <person name="Powell A.J."/>
            <person name="Barry K."/>
            <person name="Miller A.N."/>
            <person name="Grigoriev I.V."/>
            <person name="Debuchy R."/>
            <person name="Gladieux P."/>
            <person name="Hiltunen Thoren M."/>
            <person name="Johannesson H."/>
        </authorList>
    </citation>
    <scope>NUCLEOTIDE SEQUENCE</scope>
    <source>
        <strain evidence="8">CBS 892.96</strain>
    </source>
</reference>
<accession>A0AAN7AAB7</accession>
<keyword evidence="9" id="KW-1185">Reference proteome</keyword>
<dbReference type="EMBL" id="MU866127">
    <property type="protein sequence ID" value="KAK4178915.1"/>
    <property type="molecule type" value="Genomic_DNA"/>
</dbReference>
<keyword evidence="6" id="KW-0560">Oxidoreductase</keyword>
<dbReference type="AlphaFoldDB" id="A0AAN7AAB7"/>
<comment type="cofactor">
    <cofactor evidence="1 7">
        <name>heme</name>
        <dbReference type="ChEBI" id="CHEBI:30413"/>
    </cofactor>
</comment>
<dbReference type="InterPro" id="IPR036396">
    <property type="entry name" value="Cyt_P450_sf"/>
</dbReference>
<keyword evidence="6" id="KW-0503">Monooxygenase</keyword>
<dbReference type="PRINTS" id="PR00385">
    <property type="entry name" value="P450"/>
</dbReference>
<dbReference type="GO" id="GO:0005506">
    <property type="term" value="F:iron ion binding"/>
    <property type="evidence" value="ECO:0007669"/>
    <property type="project" value="InterPro"/>
</dbReference>
<dbReference type="GO" id="GO:0016705">
    <property type="term" value="F:oxidoreductase activity, acting on paired donors, with incorporation or reduction of molecular oxygen"/>
    <property type="evidence" value="ECO:0007669"/>
    <property type="project" value="InterPro"/>
</dbReference>
<keyword evidence="3 7" id="KW-0349">Heme</keyword>
<feature type="binding site" description="axial binding residue" evidence="7">
    <location>
        <position position="190"/>
    </location>
    <ligand>
        <name>heme</name>
        <dbReference type="ChEBI" id="CHEBI:30413"/>
    </ligand>
    <ligandPart>
        <name>Fe</name>
        <dbReference type="ChEBI" id="CHEBI:18248"/>
    </ligandPart>
</feature>
<comment type="caution">
    <text evidence="8">The sequence shown here is derived from an EMBL/GenBank/DDBJ whole genome shotgun (WGS) entry which is preliminary data.</text>
</comment>
<dbReference type="PRINTS" id="PR00465">
    <property type="entry name" value="EP450IV"/>
</dbReference>